<reference evidence="1 2" key="1">
    <citation type="journal article" date="2020" name="Nature">
        <title>Six reference-quality genomes reveal evolution of bat adaptations.</title>
        <authorList>
            <person name="Jebb D."/>
            <person name="Huang Z."/>
            <person name="Pippel M."/>
            <person name="Hughes G.M."/>
            <person name="Lavrichenko K."/>
            <person name="Devanna P."/>
            <person name="Winkler S."/>
            <person name="Jermiin L.S."/>
            <person name="Skirmuntt E.C."/>
            <person name="Katzourakis A."/>
            <person name="Burkitt-Gray L."/>
            <person name="Ray D.A."/>
            <person name="Sullivan K.A.M."/>
            <person name="Roscito J.G."/>
            <person name="Kirilenko B.M."/>
            <person name="Davalos L.M."/>
            <person name="Corthals A.P."/>
            <person name="Power M.L."/>
            <person name="Jones G."/>
            <person name="Ransome R.D."/>
            <person name="Dechmann D.K.N."/>
            <person name="Locatelli A.G."/>
            <person name="Puechmaille S.J."/>
            <person name="Fedrigo O."/>
            <person name="Jarvis E.D."/>
            <person name="Hiller M."/>
            <person name="Vernes S.C."/>
            <person name="Myers E.W."/>
            <person name="Teeling E.C."/>
        </authorList>
    </citation>
    <scope>NUCLEOTIDE SEQUENCE [LARGE SCALE GENOMIC DNA]</scope>
    <source>
        <strain evidence="1">MRhiFer1</strain>
        <tissue evidence="1">Lung</tissue>
    </source>
</reference>
<evidence type="ECO:0000313" key="2">
    <source>
        <dbReference type="Proteomes" id="UP000585614"/>
    </source>
</evidence>
<name>A0A7J7SXW6_RHIFE</name>
<gene>
    <name evidence="1" type="ORF">mRhiFer1_009097</name>
</gene>
<accession>A0A7J7SXW6</accession>
<comment type="caution">
    <text evidence="1">The sequence shown here is derived from an EMBL/GenBank/DDBJ whole genome shotgun (WGS) entry which is preliminary data.</text>
</comment>
<dbReference type="Proteomes" id="UP000585614">
    <property type="component" value="Unassembled WGS sequence"/>
</dbReference>
<proteinExistence type="predicted"/>
<organism evidence="1 2">
    <name type="scientific">Rhinolophus ferrumequinum</name>
    <name type="common">Greater horseshoe bat</name>
    <dbReference type="NCBI Taxonomy" id="59479"/>
    <lineage>
        <taxon>Eukaryota</taxon>
        <taxon>Metazoa</taxon>
        <taxon>Chordata</taxon>
        <taxon>Craniata</taxon>
        <taxon>Vertebrata</taxon>
        <taxon>Euteleostomi</taxon>
        <taxon>Mammalia</taxon>
        <taxon>Eutheria</taxon>
        <taxon>Laurasiatheria</taxon>
        <taxon>Chiroptera</taxon>
        <taxon>Yinpterochiroptera</taxon>
        <taxon>Rhinolophoidea</taxon>
        <taxon>Rhinolophidae</taxon>
        <taxon>Rhinolophinae</taxon>
        <taxon>Rhinolophus</taxon>
    </lineage>
</organism>
<protein>
    <submittedName>
        <fullName evidence="1">Uncharacterized protein</fullName>
    </submittedName>
</protein>
<sequence>MTFAMKERRVAVTATIADIARRGQLDLVHACCSRAEMGMMRRKQPGVRQAHYIFLLLQVQMRSLTSSLISHQNRCPFSQEPDATHTWSTQSSQGVQVRVTVFFTRVGMSCPFLALSSPSSCLIELGFPQTGDFPECEWFLWFSECSYLHTSH</sequence>
<dbReference type="EMBL" id="JACAGC010000021">
    <property type="protein sequence ID" value="KAF6293210.1"/>
    <property type="molecule type" value="Genomic_DNA"/>
</dbReference>
<evidence type="ECO:0000313" key="1">
    <source>
        <dbReference type="EMBL" id="KAF6293210.1"/>
    </source>
</evidence>
<dbReference type="AlphaFoldDB" id="A0A7J7SXW6"/>